<evidence type="ECO:0000313" key="2">
    <source>
        <dbReference type="EMBL" id="EMI18532.1"/>
    </source>
</evidence>
<dbReference type="PANTHER" id="PTHR30303:SF0">
    <property type="entry name" value="CARBAMOYL DEHYDRATASE HYPE"/>
    <property type="match status" value="1"/>
</dbReference>
<feature type="domain" description="PurM-like C-terminal" evidence="1">
    <location>
        <begin position="8"/>
        <end position="102"/>
    </location>
</feature>
<dbReference type="InterPro" id="IPR011854">
    <property type="entry name" value="HypE"/>
</dbReference>
<keyword evidence="3" id="KW-1185">Reference proteome</keyword>
<dbReference type="GO" id="GO:0051604">
    <property type="term" value="P:protein maturation"/>
    <property type="evidence" value="ECO:0007669"/>
    <property type="project" value="TreeGrafter"/>
</dbReference>
<dbReference type="InterPro" id="IPR010918">
    <property type="entry name" value="PurM-like_C_dom"/>
</dbReference>
<name>M5RT13_9BACT</name>
<protein>
    <submittedName>
        <fullName evidence="2">Hydrogenase expression/formation protein HypE</fullName>
    </submittedName>
</protein>
<dbReference type="Pfam" id="PF02769">
    <property type="entry name" value="AIRS_C"/>
    <property type="match status" value="1"/>
</dbReference>
<dbReference type="PATRIC" id="fig|1265738.3.peg.4553"/>
<sequence length="130" mass="13869">MLAACPSIRLMRDPTRGGVSSTLNELAAASQVGVSLDEASIPVRPEVHAACEMLGLDPMYVANEGKLIVVVPETDCQTLLRVMKQHPLGKNAAVIGKVVSEHPAMVVMRTRIGGQRVVTMLAGEQLPRIC</sequence>
<proteinExistence type="predicted"/>
<reference evidence="2 3" key="1">
    <citation type="journal article" date="2013" name="Mar. Genomics">
        <title>Expression of sulfatases in Rhodopirellula baltica and the diversity of sulfatases in the genus Rhodopirellula.</title>
        <authorList>
            <person name="Wegner C.E."/>
            <person name="Richter-Heitmann T."/>
            <person name="Klindworth A."/>
            <person name="Klockow C."/>
            <person name="Richter M."/>
            <person name="Achstetter T."/>
            <person name="Glockner F.O."/>
            <person name="Harder J."/>
        </authorList>
    </citation>
    <scope>NUCLEOTIDE SEQUENCE [LARGE SCALE GENOMIC DNA]</scope>
    <source>
        <strain evidence="2 3">SM1</strain>
    </source>
</reference>
<evidence type="ECO:0000259" key="1">
    <source>
        <dbReference type="Pfam" id="PF02769"/>
    </source>
</evidence>
<accession>M5RT13</accession>
<dbReference type="Gene3D" id="3.90.650.10">
    <property type="entry name" value="PurM-like C-terminal domain"/>
    <property type="match status" value="1"/>
</dbReference>
<gene>
    <name evidence="2" type="ORF">RMSM_04536</name>
</gene>
<dbReference type="PANTHER" id="PTHR30303">
    <property type="entry name" value="HYDROGENASE ISOENZYMES FORMATION PROTEIN HYPE"/>
    <property type="match status" value="1"/>
</dbReference>
<evidence type="ECO:0000313" key="3">
    <source>
        <dbReference type="Proteomes" id="UP000011991"/>
    </source>
</evidence>
<dbReference type="EMBL" id="ANOG01000651">
    <property type="protein sequence ID" value="EMI18532.1"/>
    <property type="molecule type" value="Genomic_DNA"/>
</dbReference>
<dbReference type="InterPro" id="IPR036676">
    <property type="entry name" value="PurM-like_C_sf"/>
</dbReference>
<dbReference type="Proteomes" id="UP000011991">
    <property type="component" value="Unassembled WGS sequence"/>
</dbReference>
<organism evidence="2 3">
    <name type="scientific">Rhodopirellula maiorica SM1</name>
    <dbReference type="NCBI Taxonomy" id="1265738"/>
    <lineage>
        <taxon>Bacteria</taxon>
        <taxon>Pseudomonadati</taxon>
        <taxon>Planctomycetota</taxon>
        <taxon>Planctomycetia</taxon>
        <taxon>Pirellulales</taxon>
        <taxon>Pirellulaceae</taxon>
        <taxon>Novipirellula</taxon>
    </lineage>
</organism>
<dbReference type="AlphaFoldDB" id="M5RT13"/>
<comment type="caution">
    <text evidence="2">The sequence shown here is derived from an EMBL/GenBank/DDBJ whole genome shotgun (WGS) entry which is preliminary data.</text>
</comment>
<dbReference type="SUPFAM" id="SSF56042">
    <property type="entry name" value="PurM C-terminal domain-like"/>
    <property type="match status" value="1"/>
</dbReference>